<proteinExistence type="predicted"/>
<evidence type="ECO:0000313" key="4">
    <source>
        <dbReference type="Proteomes" id="UP000198797"/>
    </source>
</evidence>
<name>A0A1C5A8A4_9ACTN</name>
<reference evidence="4" key="1">
    <citation type="submission" date="2016-06" db="EMBL/GenBank/DDBJ databases">
        <authorList>
            <person name="Varghese N."/>
            <person name="Submissions Spin"/>
        </authorList>
    </citation>
    <scope>NUCLEOTIDE SEQUENCE [LARGE SCALE GENOMIC DNA]</scope>
    <source>
        <strain evidence="4">DSM 44100</strain>
    </source>
</reference>
<dbReference type="EMBL" id="FMCU01000014">
    <property type="protein sequence ID" value="SCF41435.1"/>
    <property type="molecule type" value="Genomic_DNA"/>
</dbReference>
<evidence type="ECO:0000313" key="3">
    <source>
        <dbReference type="EMBL" id="SCF41435.1"/>
    </source>
</evidence>
<keyword evidence="2" id="KW-0812">Transmembrane</keyword>
<feature type="transmembrane region" description="Helical" evidence="2">
    <location>
        <begin position="40"/>
        <end position="63"/>
    </location>
</feature>
<keyword evidence="2" id="KW-0472">Membrane</keyword>
<organism evidence="3 4">
    <name type="scientific">Micromonospora matsumotoense</name>
    <dbReference type="NCBI Taxonomy" id="121616"/>
    <lineage>
        <taxon>Bacteria</taxon>
        <taxon>Bacillati</taxon>
        <taxon>Actinomycetota</taxon>
        <taxon>Actinomycetes</taxon>
        <taxon>Micromonosporales</taxon>
        <taxon>Micromonosporaceae</taxon>
        <taxon>Micromonospora</taxon>
    </lineage>
</organism>
<gene>
    <name evidence="3" type="ORF">GA0070216_114143</name>
</gene>
<sequence length="252" mass="26970">MNELEQLRRAMRATERPYHDDLDLTVIMRDGRRLRRRRRLAGAGTAALVSVLLVGGIGLGVRWTRPSTPDQPPGSAVTGPAAPPSATPPPTRLITPPPTVGASGREFLGAVVGTGIRYGTDERVFYVVAVDLPEAPGVTIGLMAGRRTPAGELVDDIVINDVRGTDRRPGFHEIGYDDAAPSDPRPAVPTFGYFVGPATRIVGTAGGRQVEARLARWSTDPDLVVFWFDPVDLAPGVRLDGIVARDAEGRLL</sequence>
<evidence type="ECO:0000256" key="1">
    <source>
        <dbReference type="SAM" id="MobiDB-lite"/>
    </source>
</evidence>
<dbReference type="OrthoDB" id="3690121at2"/>
<keyword evidence="4" id="KW-1185">Reference proteome</keyword>
<accession>A0A1C5A8A4</accession>
<dbReference type="STRING" id="121616.GA0070216_114143"/>
<keyword evidence="2" id="KW-1133">Transmembrane helix</keyword>
<evidence type="ECO:0000256" key="2">
    <source>
        <dbReference type="SAM" id="Phobius"/>
    </source>
</evidence>
<feature type="compositionally biased region" description="Pro residues" evidence="1">
    <location>
        <begin position="81"/>
        <end position="99"/>
    </location>
</feature>
<feature type="region of interest" description="Disordered" evidence="1">
    <location>
        <begin position="64"/>
        <end position="100"/>
    </location>
</feature>
<dbReference type="RefSeq" id="WP_091250639.1">
    <property type="nucleotide sequence ID" value="NZ_FMCU01000014.1"/>
</dbReference>
<dbReference type="AlphaFoldDB" id="A0A1C5A8A4"/>
<protein>
    <submittedName>
        <fullName evidence="3">Uncharacterized protein</fullName>
    </submittedName>
</protein>
<dbReference type="Proteomes" id="UP000198797">
    <property type="component" value="Unassembled WGS sequence"/>
</dbReference>